<accession>K0JLM5</accession>
<dbReference type="KEGG" id="bpw:WESB_2555"/>
<dbReference type="PATRIC" id="fig|1161918.5.peg.2115"/>
<evidence type="ECO:0000313" key="4">
    <source>
        <dbReference type="Proteomes" id="UP000003759"/>
    </source>
</evidence>
<organism evidence="3 4">
    <name type="scientific">Brachyspira pilosicoli WesB</name>
    <dbReference type="NCBI Taxonomy" id="1161918"/>
    <lineage>
        <taxon>Bacteria</taxon>
        <taxon>Pseudomonadati</taxon>
        <taxon>Spirochaetota</taxon>
        <taxon>Spirochaetia</taxon>
        <taxon>Brachyspirales</taxon>
        <taxon>Brachyspiraceae</taxon>
        <taxon>Brachyspira</taxon>
    </lineage>
</organism>
<dbReference type="RefSeq" id="WP_014934068.1">
    <property type="nucleotide sequence ID" value="NC_018604.1"/>
</dbReference>
<gene>
    <name evidence="3" type="ORF">WESB_2555</name>
</gene>
<evidence type="ECO:0000313" key="3">
    <source>
        <dbReference type="EMBL" id="CCG58017.1"/>
    </source>
</evidence>
<reference evidence="3 4" key="1">
    <citation type="journal article" date="2012" name="BMC Genomics">
        <title>Comparative genomics of Brachyspira pilosicoli strains: genome rearrangements, reductions and correlation of genetic compliment with phenotypic diversity.</title>
        <authorList>
            <person name="Mappley L.J."/>
            <person name="Black M.L."/>
            <person name="Abuoun M."/>
            <person name="Darby A.C."/>
            <person name="Woodward M.J."/>
            <person name="Parkhill J."/>
            <person name="Turner A.K."/>
            <person name="Bellgard M.I."/>
            <person name="La T."/>
            <person name="Phillips N.D."/>
            <person name="La Ragione R.M."/>
            <person name="Hampson D.J."/>
        </authorList>
    </citation>
    <scope>NUCLEOTIDE SEQUENCE [LARGE SCALE GENOMIC DNA]</scope>
    <source>
        <strain evidence="3">WesB</strain>
    </source>
</reference>
<dbReference type="EMBL" id="HE793032">
    <property type="protein sequence ID" value="CCG58017.1"/>
    <property type="molecule type" value="Genomic_DNA"/>
</dbReference>
<dbReference type="Proteomes" id="UP000003759">
    <property type="component" value="Chromosome"/>
</dbReference>
<dbReference type="InterPro" id="IPR043732">
    <property type="entry name" value="DUF5675"/>
</dbReference>
<dbReference type="Pfam" id="PF18925">
    <property type="entry name" value="DUF5675"/>
    <property type="match status" value="1"/>
</dbReference>
<dbReference type="AlphaFoldDB" id="K0JLM5"/>
<name>K0JLM5_BRAPL</name>
<evidence type="ECO:0000259" key="2">
    <source>
        <dbReference type="Pfam" id="PF18925"/>
    </source>
</evidence>
<evidence type="ECO:0000256" key="1">
    <source>
        <dbReference type="SAM" id="Coils"/>
    </source>
</evidence>
<feature type="coiled-coil region" evidence="1">
    <location>
        <begin position="2"/>
        <end position="29"/>
    </location>
</feature>
<proteinExistence type="predicted"/>
<dbReference type="OrthoDB" id="1036575at2"/>
<dbReference type="HOGENOM" id="CLU_123808_0_0_12"/>
<protein>
    <recommendedName>
        <fullName evidence="2">DUF5675 domain-containing protein</fullName>
    </recommendedName>
</protein>
<sequence>MLNIVIQRKEEYENVKKNENDDNKNAETSTVGNLSVYNEKGENIFSCFTLENGGTSTHISGTDRRILAGVYYLRWTSSNTNSGLAIQYDYWKKENHLEKIKDGTQGKNIAVWVMSNTIENHNKRRILIHIGNSPQDTLGCILCGYINGDNGKIGNSTKAINDLFLLFEKYGIENFKLTIKEIG</sequence>
<keyword evidence="1" id="KW-0175">Coiled coil</keyword>
<feature type="domain" description="DUF5675" evidence="2">
    <location>
        <begin position="25"/>
        <end position="166"/>
    </location>
</feature>